<keyword evidence="1" id="KW-0175">Coiled coil</keyword>
<reference evidence="3" key="1">
    <citation type="submission" date="2022-03" db="EMBL/GenBank/DDBJ databases">
        <authorList>
            <person name="Martin H S."/>
        </authorList>
    </citation>
    <scope>NUCLEOTIDE SEQUENCE [LARGE SCALE GENOMIC DNA]</scope>
</reference>
<feature type="compositionally biased region" description="Basic residues" evidence="2">
    <location>
        <begin position="212"/>
        <end position="224"/>
    </location>
</feature>
<feature type="compositionally biased region" description="Gly residues" evidence="2">
    <location>
        <begin position="372"/>
        <end position="381"/>
    </location>
</feature>
<feature type="region of interest" description="Disordered" evidence="2">
    <location>
        <begin position="316"/>
        <end position="335"/>
    </location>
</feature>
<evidence type="ECO:0000313" key="3">
    <source>
        <dbReference type="EMBL" id="CAH2078943.1"/>
    </source>
</evidence>
<name>A0ABN8J6V0_9NEOP</name>
<feature type="region of interest" description="Disordered" evidence="2">
    <location>
        <begin position="356"/>
        <end position="381"/>
    </location>
</feature>
<proteinExistence type="predicted"/>
<feature type="region of interest" description="Disordered" evidence="2">
    <location>
        <begin position="188"/>
        <end position="225"/>
    </location>
</feature>
<evidence type="ECO:0000313" key="4">
    <source>
        <dbReference type="Proteomes" id="UP000837857"/>
    </source>
</evidence>
<gene>
    <name evidence="3" type="ORF">IPOD504_LOCUS17671</name>
</gene>
<evidence type="ECO:0000256" key="2">
    <source>
        <dbReference type="SAM" id="MobiDB-lite"/>
    </source>
</evidence>
<protein>
    <submittedName>
        <fullName evidence="3">Uncharacterized protein</fullName>
    </submittedName>
</protein>
<feature type="coiled-coil region" evidence="1">
    <location>
        <begin position="18"/>
        <end position="45"/>
    </location>
</feature>
<feature type="compositionally biased region" description="Basic and acidic residues" evidence="2">
    <location>
        <begin position="94"/>
        <end position="107"/>
    </location>
</feature>
<dbReference type="EMBL" id="CAKOGK010000013">
    <property type="protein sequence ID" value="CAH2078943.1"/>
    <property type="molecule type" value="Genomic_DNA"/>
</dbReference>
<feature type="compositionally biased region" description="Low complexity" evidence="2">
    <location>
        <begin position="320"/>
        <end position="331"/>
    </location>
</feature>
<feature type="compositionally biased region" description="Low complexity" evidence="2">
    <location>
        <begin position="197"/>
        <end position="211"/>
    </location>
</feature>
<keyword evidence="4" id="KW-1185">Reference proteome</keyword>
<sequence>MIRETVNALQSISSTDETRRLQADNKRLRDEVATLQKDVASMRLSIEKPARPAQERTPAPTLQAEHIARDVLSQVGTMISARFEALEERLLPEKRLRPPLAADRRSAEPGPSSAPDPTRTSLGETWSAVVRNGKGKGKKTAPALDVQMSASISAKSKKSVAKPVTTPKPPAAAVKSITVPRPPLVATGSAAVPKSGTASRPAVATATPAAANKKKRRRRGRKLRAPTTAAVVITLQHDAVEKGVTYSDVLTKARQRLDLTALNIPAGLKIRQAATGARVLELPAGVTSEAADSFAVKLLLQRDAVGPRLPYDGLNDSAMGPRGVGPRSPGSAMPAWSACGKDLKRGRCTGGHRTLRIFGDAVSPPAGSSNDSGGGGRGMRN</sequence>
<feature type="non-terminal residue" evidence="3">
    <location>
        <position position="381"/>
    </location>
</feature>
<organism evidence="3 4">
    <name type="scientific">Iphiclides podalirius</name>
    <name type="common">scarce swallowtail</name>
    <dbReference type="NCBI Taxonomy" id="110791"/>
    <lineage>
        <taxon>Eukaryota</taxon>
        <taxon>Metazoa</taxon>
        <taxon>Ecdysozoa</taxon>
        <taxon>Arthropoda</taxon>
        <taxon>Hexapoda</taxon>
        <taxon>Insecta</taxon>
        <taxon>Pterygota</taxon>
        <taxon>Neoptera</taxon>
        <taxon>Endopterygota</taxon>
        <taxon>Lepidoptera</taxon>
        <taxon>Glossata</taxon>
        <taxon>Ditrysia</taxon>
        <taxon>Papilionoidea</taxon>
        <taxon>Papilionidae</taxon>
        <taxon>Papilioninae</taxon>
        <taxon>Iphiclides</taxon>
    </lineage>
</organism>
<comment type="caution">
    <text evidence="3">The sequence shown here is derived from an EMBL/GenBank/DDBJ whole genome shotgun (WGS) entry which is preliminary data.</text>
</comment>
<dbReference type="Proteomes" id="UP000837857">
    <property type="component" value="Unassembled WGS sequence"/>
</dbReference>
<accession>A0ABN8J6V0</accession>
<evidence type="ECO:0000256" key="1">
    <source>
        <dbReference type="SAM" id="Coils"/>
    </source>
</evidence>
<feature type="region of interest" description="Disordered" evidence="2">
    <location>
        <begin position="94"/>
        <end position="126"/>
    </location>
</feature>